<organism evidence="2 3">
    <name type="scientific">Bacteriovorax antarcticus</name>
    <dbReference type="NCBI Taxonomy" id="3088717"/>
    <lineage>
        <taxon>Bacteria</taxon>
        <taxon>Pseudomonadati</taxon>
        <taxon>Bdellovibrionota</taxon>
        <taxon>Bacteriovoracia</taxon>
        <taxon>Bacteriovoracales</taxon>
        <taxon>Bacteriovoracaceae</taxon>
        <taxon>Bacteriovorax</taxon>
    </lineage>
</organism>
<dbReference type="RefSeq" id="WP_323574471.1">
    <property type="nucleotide sequence ID" value="NZ_JAYGJQ010000001.1"/>
</dbReference>
<evidence type="ECO:0000313" key="3">
    <source>
        <dbReference type="Proteomes" id="UP001302274"/>
    </source>
</evidence>
<keyword evidence="1" id="KW-0812">Transmembrane</keyword>
<dbReference type="NCBIfam" id="TIGR02532">
    <property type="entry name" value="IV_pilin_GFxxxE"/>
    <property type="match status" value="1"/>
</dbReference>
<keyword evidence="1" id="KW-1133">Transmembrane helix</keyword>
<keyword evidence="3" id="KW-1185">Reference proteome</keyword>
<reference evidence="2 3" key="1">
    <citation type="submission" date="2023-11" db="EMBL/GenBank/DDBJ databases">
        <title>A Novel Polar Bacteriovorax (B. antarcticus) Isolated from the Biocrust in Antarctica.</title>
        <authorList>
            <person name="Mun W."/>
            <person name="Choi S.Y."/>
            <person name="Mitchell R.J."/>
        </authorList>
    </citation>
    <scope>NUCLEOTIDE SEQUENCE [LARGE SCALE GENOMIC DNA]</scope>
    <source>
        <strain evidence="2 3">PP10</strain>
    </source>
</reference>
<name>A0ABU5VPK9_9BACT</name>
<dbReference type="InterPro" id="IPR012902">
    <property type="entry name" value="N_methyl_site"/>
</dbReference>
<feature type="transmembrane region" description="Helical" evidence="1">
    <location>
        <begin position="20"/>
        <end position="40"/>
    </location>
</feature>
<evidence type="ECO:0000313" key="2">
    <source>
        <dbReference type="EMBL" id="MEA9354981.1"/>
    </source>
</evidence>
<accession>A0ABU5VPK9</accession>
<keyword evidence="1" id="KW-0472">Membrane</keyword>
<dbReference type="Pfam" id="PF07963">
    <property type="entry name" value="N_methyl"/>
    <property type="match status" value="1"/>
</dbReference>
<evidence type="ECO:0000256" key="1">
    <source>
        <dbReference type="SAM" id="Phobius"/>
    </source>
</evidence>
<protein>
    <submittedName>
        <fullName evidence="2">Prepilin-type N-terminal cleavage/methylation domain-containing protein</fullName>
    </submittedName>
</protein>
<comment type="caution">
    <text evidence="2">The sequence shown here is derived from an EMBL/GenBank/DDBJ whole genome shotgun (WGS) entry which is preliminary data.</text>
</comment>
<proteinExistence type="predicted"/>
<gene>
    <name evidence="2" type="ORF">SHI21_02150</name>
</gene>
<dbReference type="Proteomes" id="UP001302274">
    <property type="component" value="Unassembled WGS sequence"/>
</dbReference>
<sequence length="513" mass="54439">MKNFLRKLTGFSSKSLEKGFSLAEVMVSVAILGIVIMATVSQLKLSSKSATDMAADAEINNITNKIISAIGTTSVCSKNFGGQVQNASYNVLVDINLDKLIVKGEMTGPGGEVKVQNIETKMRSDNEMVLILSFQKKRFGVDMLLGGPKREIPINTILQGDSGTPIEYCFANYDLVIKTAVQQACKGTTAFYNPNRNPPYGVCEHIVKPLSCAPGEFLKKVTANASKQIEFECGKVSEDCPDGQAVSGFDSAGKVMCETIFPSCAAGEVLLKVGGAFTCRRLDCGTATQPELSAFRGFDASGTILCTKITTPGPCPNGQYTTQIDNTGKISCSASPFVGGSCGVGKYINGVNNDGSLKCDPFITLPFDCPIDEAITGIKSDGTPDCEKINTGLKCGGSTKTYNDCRAAGGQIYTGANSHCIFNGGSCPGGWNRCSSFGAQWEVGCRDTSNTFYCNQWTQYRSIAPWLGNGPYGDQGSRTVSCLSWVGTPGTQGRCDAYAGVTLTTRQDTIGCK</sequence>
<dbReference type="EMBL" id="JAYGJQ010000001">
    <property type="protein sequence ID" value="MEA9354981.1"/>
    <property type="molecule type" value="Genomic_DNA"/>
</dbReference>